<keyword evidence="6" id="KW-0479">Metal-binding</keyword>
<feature type="transmembrane region" description="Helical" evidence="12">
    <location>
        <begin position="539"/>
        <end position="562"/>
    </location>
</feature>
<comment type="caution">
    <text evidence="14">The sequence shown here is derived from an EMBL/GenBank/DDBJ whole genome shotgun (WGS) entry which is preliminary data.</text>
</comment>
<dbReference type="GO" id="GO:0008237">
    <property type="term" value="F:metallopeptidase activity"/>
    <property type="evidence" value="ECO:0007669"/>
    <property type="project" value="UniProtKB-KW"/>
</dbReference>
<keyword evidence="10" id="KW-0482">Metalloprotease</keyword>
<dbReference type="Pfam" id="PF02163">
    <property type="entry name" value="Peptidase_M50"/>
    <property type="match status" value="1"/>
</dbReference>
<keyword evidence="9 12" id="KW-1133">Transmembrane helix</keyword>
<keyword evidence="7" id="KW-0378">Hydrolase</keyword>
<evidence type="ECO:0000256" key="1">
    <source>
        <dbReference type="ARBA" id="ARBA00001947"/>
    </source>
</evidence>
<evidence type="ECO:0000256" key="7">
    <source>
        <dbReference type="ARBA" id="ARBA00022801"/>
    </source>
</evidence>
<comment type="similarity">
    <text evidence="3">Belongs to the peptidase M50B family.</text>
</comment>
<dbReference type="PANTHER" id="PTHR39188">
    <property type="entry name" value="MEMBRANE-ASSOCIATED ZINC METALLOPROTEASE M50B"/>
    <property type="match status" value="1"/>
</dbReference>
<evidence type="ECO:0000256" key="8">
    <source>
        <dbReference type="ARBA" id="ARBA00022833"/>
    </source>
</evidence>
<organism evidence="14">
    <name type="scientific">Cladocopium goreaui</name>
    <dbReference type="NCBI Taxonomy" id="2562237"/>
    <lineage>
        <taxon>Eukaryota</taxon>
        <taxon>Sar</taxon>
        <taxon>Alveolata</taxon>
        <taxon>Dinophyceae</taxon>
        <taxon>Suessiales</taxon>
        <taxon>Symbiodiniaceae</taxon>
        <taxon>Cladocopium</taxon>
    </lineage>
</organism>
<protein>
    <submittedName>
        <fullName evidence="15">Peptidase M50 domain-containing protein</fullName>
    </submittedName>
</protein>
<dbReference type="InterPro" id="IPR008915">
    <property type="entry name" value="Peptidase_M50"/>
</dbReference>
<keyword evidence="5 12" id="KW-0812">Transmembrane</keyword>
<dbReference type="GO" id="GO:0016020">
    <property type="term" value="C:membrane"/>
    <property type="evidence" value="ECO:0007669"/>
    <property type="project" value="UniProtKB-SubCell"/>
</dbReference>
<evidence type="ECO:0000256" key="12">
    <source>
        <dbReference type="SAM" id="Phobius"/>
    </source>
</evidence>
<name>A0A9P1D9S3_9DINO</name>
<evidence type="ECO:0000256" key="9">
    <source>
        <dbReference type="ARBA" id="ARBA00022989"/>
    </source>
</evidence>
<keyword evidence="11 12" id="KW-0472">Membrane</keyword>
<dbReference type="EMBL" id="CAMXCT030003569">
    <property type="protein sequence ID" value="CAL4792460.1"/>
    <property type="molecule type" value="Genomic_DNA"/>
</dbReference>
<evidence type="ECO:0000256" key="6">
    <source>
        <dbReference type="ARBA" id="ARBA00022723"/>
    </source>
</evidence>
<keyword evidence="4" id="KW-0645">Protease</keyword>
<comment type="cofactor">
    <cofactor evidence="1">
        <name>Zn(2+)</name>
        <dbReference type="ChEBI" id="CHEBI:29105"/>
    </cofactor>
</comment>
<dbReference type="AlphaFoldDB" id="A0A9P1D9S3"/>
<evidence type="ECO:0000313" key="16">
    <source>
        <dbReference type="Proteomes" id="UP001152797"/>
    </source>
</evidence>
<dbReference type="Gene3D" id="3.40.50.450">
    <property type="match status" value="1"/>
</dbReference>
<dbReference type="PANTHER" id="PTHR39188:SF3">
    <property type="entry name" value="STAGE IV SPORULATION PROTEIN FB"/>
    <property type="match status" value="1"/>
</dbReference>
<keyword evidence="8" id="KW-0862">Zinc</keyword>
<evidence type="ECO:0000256" key="5">
    <source>
        <dbReference type="ARBA" id="ARBA00022692"/>
    </source>
</evidence>
<dbReference type="SUPFAM" id="SSF102405">
    <property type="entry name" value="MCP/YpsA-like"/>
    <property type="match status" value="1"/>
</dbReference>
<proteinExistence type="inferred from homology"/>
<feature type="domain" description="Peptidase M50" evidence="13">
    <location>
        <begin position="89"/>
        <end position="241"/>
    </location>
</feature>
<evidence type="ECO:0000259" key="13">
    <source>
        <dbReference type="Pfam" id="PF02163"/>
    </source>
</evidence>
<dbReference type="EMBL" id="CAMXCT010003569">
    <property type="protein sequence ID" value="CAI4005148.1"/>
    <property type="molecule type" value="Genomic_DNA"/>
</dbReference>
<dbReference type="GO" id="GO:0046872">
    <property type="term" value="F:metal ion binding"/>
    <property type="evidence" value="ECO:0007669"/>
    <property type="project" value="UniProtKB-KW"/>
</dbReference>
<evidence type="ECO:0000256" key="11">
    <source>
        <dbReference type="ARBA" id="ARBA00023136"/>
    </source>
</evidence>
<dbReference type="GO" id="GO:0006508">
    <property type="term" value="P:proteolysis"/>
    <property type="evidence" value="ECO:0007669"/>
    <property type="project" value="UniProtKB-KW"/>
</dbReference>
<evidence type="ECO:0000256" key="10">
    <source>
        <dbReference type="ARBA" id="ARBA00023049"/>
    </source>
</evidence>
<evidence type="ECO:0000256" key="2">
    <source>
        <dbReference type="ARBA" id="ARBA00004141"/>
    </source>
</evidence>
<evidence type="ECO:0000313" key="14">
    <source>
        <dbReference type="EMBL" id="CAI4005148.1"/>
    </source>
</evidence>
<keyword evidence="16" id="KW-1185">Reference proteome</keyword>
<evidence type="ECO:0000256" key="3">
    <source>
        <dbReference type="ARBA" id="ARBA00007931"/>
    </source>
</evidence>
<dbReference type="EMBL" id="CAMXCT020003569">
    <property type="protein sequence ID" value="CAL1158523.1"/>
    <property type="molecule type" value="Genomic_DNA"/>
</dbReference>
<gene>
    <name evidence="14" type="ORF">C1SCF055_LOCUS30901</name>
</gene>
<comment type="subcellular location">
    <subcellularLocation>
        <location evidence="2">Membrane</location>
        <topology evidence="2">Multi-pass membrane protein</topology>
    </subcellularLocation>
</comment>
<dbReference type="Proteomes" id="UP001152797">
    <property type="component" value="Unassembled WGS sequence"/>
</dbReference>
<reference evidence="14" key="1">
    <citation type="submission" date="2022-10" db="EMBL/GenBank/DDBJ databases">
        <authorList>
            <person name="Chen Y."/>
            <person name="Dougan E. K."/>
            <person name="Chan C."/>
            <person name="Rhodes N."/>
            <person name="Thang M."/>
        </authorList>
    </citation>
    <scope>NUCLEOTIDE SEQUENCE</scope>
</reference>
<evidence type="ECO:0000256" key="4">
    <source>
        <dbReference type="ARBA" id="ARBA00022670"/>
    </source>
</evidence>
<sequence>MIGLGGTGAQQSKVRHELFAVAELLEVCSIGHEDCAFAAGSIAGAPLRVSWFLVIFFIKQLVDAVNEHQLPLWVGWDTVRVTLVTGNELLLLGTVLCHEMGHGTMARRCGGTIAEVLLWPFGGICFTTRPSGRSPREKLVDDLYIVAAGPATHFPMSGAWVALLAAYAAACSHVVTPSAWKYLGKDPYHSSTGCLCPPGKQNWVPQKKERSKGPPSPAKGDLPDVVCDCGALRSRATKAPDRLLPCSCGAAACDAPKSAKLTIDRNPCACFKWMHWHLPGEHLECTDGYQNAGIEDGAKLIVCSLQLPCSQNTAASQQRLRVCILGGTAFLNTESADLVKARGSEADARFAGQGVIFITCGQQGIQEAFAKGCGDGTLVRNLLVQGEPSHYRAGQDIVVARDADSVKKLFLEVGDVYITVEGGPGVAQDARMVMARSAHVLALKRTGGASAGKFDFPEKALRPDFASEEQWDLLCSSATPVRKAAGIAVDLLNNLLEAKGRPSMAGVNLEMSSFESGLSWPSTSTMTSVLAHGNTRRKWTMVVCVAILLAIVILVIAAVMYFQDSSKQDANTGSTSMSSMQETHKIVGEALRFLRARK</sequence>
<accession>A0A9P1D9S3</accession>
<reference evidence="15 16" key="2">
    <citation type="submission" date="2024-05" db="EMBL/GenBank/DDBJ databases">
        <authorList>
            <person name="Chen Y."/>
            <person name="Shah S."/>
            <person name="Dougan E. K."/>
            <person name="Thang M."/>
            <person name="Chan C."/>
        </authorList>
    </citation>
    <scope>NUCLEOTIDE SEQUENCE [LARGE SCALE GENOMIC DNA]</scope>
</reference>
<evidence type="ECO:0000313" key="15">
    <source>
        <dbReference type="EMBL" id="CAL4792460.1"/>
    </source>
</evidence>
<dbReference type="OrthoDB" id="262547at2759"/>